<dbReference type="EMBL" id="JAGQLK010000087">
    <property type="protein sequence ID" value="MCA9383545.1"/>
    <property type="molecule type" value="Genomic_DNA"/>
</dbReference>
<dbReference type="Gene3D" id="1.10.10.200">
    <property type="match status" value="1"/>
</dbReference>
<dbReference type="HAMAP" id="MF_00693">
    <property type="entry name" value="Transcrip_reg_TACO1"/>
    <property type="match status" value="1"/>
</dbReference>
<accession>A0A955L5Q2</accession>
<dbReference type="PANTHER" id="PTHR12532">
    <property type="entry name" value="TRANSLATIONAL ACTIVATOR OF CYTOCHROME C OXIDASE 1"/>
    <property type="match status" value="1"/>
</dbReference>
<evidence type="ECO:0000313" key="8">
    <source>
        <dbReference type="Proteomes" id="UP000783287"/>
    </source>
</evidence>
<dbReference type="InterPro" id="IPR049083">
    <property type="entry name" value="TACO1_YebC_N"/>
</dbReference>
<dbReference type="GO" id="GO:0005737">
    <property type="term" value="C:cytoplasm"/>
    <property type="evidence" value="ECO:0007669"/>
    <property type="project" value="UniProtKB-SubCell"/>
</dbReference>
<dbReference type="InterPro" id="IPR029072">
    <property type="entry name" value="YebC-like"/>
</dbReference>
<dbReference type="Pfam" id="PF20772">
    <property type="entry name" value="TACO1_YebC_N"/>
    <property type="match status" value="1"/>
</dbReference>
<dbReference type="GO" id="GO:0006355">
    <property type="term" value="P:regulation of DNA-templated transcription"/>
    <property type="evidence" value="ECO:0007669"/>
    <property type="project" value="UniProtKB-UniRule"/>
</dbReference>
<protein>
    <recommendedName>
        <fullName evidence="4">Probable transcriptional regulatory protein KC909_04210</fullName>
    </recommendedName>
</protein>
<keyword evidence="3 4" id="KW-0804">Transcription</keyword>
<dbReference type="SUPFAM" id="SSF75625">
    <property type="entry name" value="YebC-like"/>
    <property type="match status" value="1"/>
</dbReference>
<dbReference type="InterPro" id="IPR017856">
    <property type="entry name" value="Integrase-like_N"/>
</dbReference>
<evidence type="ECO:0000313" key="7">
    <source>
        <dbReference type="EMBL" id="MCA9383545.1"/>
    </source>
</evidence>
<dbReference type="InterPro" id="IPR002876">
    <property type="entry name" value="Transcrip_reg_TACO1-like"/>
</dbReference>
<comment type="similarity">
    <text evidence="1 4">Belongs to the TACO1 family.</text>
</comment>
<comment type="subcellular location">
    <subcellularLocation>
        <location evidence="4">Cytoplasm</location>
    </subcellularLocation>
</comment>
<evidence type="ECO:0000256" key="4">
    <source>
        <dbReference type="HAMAP-Rule" id="MF_00693"/>
    </source>
</evidence>
<reference evidence="7" key="1">
    <citation type="submission" date="2020-04" db="EMBL/GenBank/DDBJ databases">
        <authorList>
            <person name="Zhang T."/>
        </authorList>
    </citation>
    <scope>NUCLEOTIDE SEQUENCE</scope>
    <source>
        <strain evidence="7">HKST-UBA14</strain>
    </source>
</reference>
<comment type="caution">
    <text evidence="7">The sequence shown here is derived from an EMBL/GenBank/DDBJ whole genome shotgun (WGS) entry which is preliminary data.</text>
</comment>
<dbReference type="InterPro" id="IPR026564">
    <property type="entry name" value="Transcrip_reg_TACO1-like_dom3"/>
</dbReference>
<reference evidence="7" key="2">
    <citation type="journal article" date="2021" name="Microbiome">
        <title>Successional dynamics and alternative stable states in a saline activated sludge microbial community over 9 years.</title>
        <authorList>
            <person name="Wang Y."/>
            <person name="Ye J."/>
            <person name="Ju F."/>
            <person name="Liu L."/>
            <person name="Boyd J.A."/>
            <person name="Deng Y."/>
            <person name="Parks D.H."/>
            <person name="Jiang X."/>
            <person name="Yin X."/>
            <person name="Woodcroft B.J."/>
            <person name="Tyson G.W."/>
            <person name="Hugenholtz P."/>
            <person name="Polz M.F."/>
            <person name="Zhang T."/>
        </authorList>
    </citation>
    <scope>NUCLEOTIDE SEQUENCE</scope>
    <source>
        <strain evidence="7">HKST-UBA14</strain>
    </source>
</reference>
<proteinExistence type="inferred from homology"/>
<evidence type="ECO:0000256" key="2">
    <source>
        <dbReference type="ARBA" id="ARBA00023015"/>
    </source>
</evidence>
<evidence type="ECO:0000256" key="3">
    <source>
        <dbReference type="ARBA" id="ARBA00023163"/>
    </source>
</evidence>
<dbReference type="Gene3D" id="3.30.70.980">
    <property type="match status" value="2"/>
</dbReference>
<dbReference type="Pfam" id="PF01709">
    <property type="entry name" value="Transcrip_reg"/>
    <property type="match status" value="1"/>
</dbReference>
<organism evidence="7 8">
    <name type="scientific">Candidatus Dojkabacteria bacterium</name>
    <dbReference type="NCBI Taxonomy" id="2099670"/>
    <lineage>
        <taxon>Bacteria</taxon>
        <taxon>Candidatus Dojkabacteria</taxon>
    </lineage>
</organism>
<dbReference type="PANTHER" id="PTHR12532:SF0">
    <property type="entry name" value="TRANSLATIONAL ACTIVATOR OF CYTOCHROME C OXIDASE 1"/>
    <property type="match status" value="1"/>
</dbReference>
<dbReference type="AlphaFoldDB" id="A0A955L5Q2"/>
<dbReference type="InterPro" id="IPR048300">
    <property type="entry name" value="TACO1_YebC-like_2nd/3rd_dom"/>
</dbReference>
<dbReference type="NCBIfam" id="NF009044">
    <property type="entry name" value="PRK12378.1"/>
    <property type="match status" value="1"/>
</dbReference>
<dbReference type="FunFam" id="1.10.10.200:FF:000002">
    <property type="entry name" value="Probable transcriptional regulatory protein CLM62_37755"/>
    <property type="match status" value="1"/>
</dbReference>
<dbReference type="NCBIfam" id="TIGR01033">
    <property type="entry name" value="YebC/PmpR family DNA-binding transcriptional regulator"/>
    <property type="match status" value="1"/>
</dbReference>
<feature type="domain" description="TACO1/YebC-like N-terminal" evidence="6">
    <location>
        <begin position="5"/>
        <end position="75"/>
    </location>
</feature>
<name>A0A955L5Q2_9BACT</name>
<dbReference type="Proteomes" id="UP000783287">
    <property type="component" value="Unassembled WGS sequence"/>
</dbReference>
<keyword evidence="4" id="KW-0963">Cytoplasm</keyword>
<feature type="domain" description="TACO1/YebC-like second and third" evidence="5">
    <location>
        <begin position="84"/>
        <end position="261"/>
    </location>
</feature>
<dbReference type="NCBIfam" id="NF001030">
    <property type="entry name" value="PRK00110.1"/>
    <property type="match status" value="1"/>
</dbReference>
<evidence type="ECO:0000259" key="5">
    <source>
        <dbReference type="Pfam" id="PF01709"/>
    </source>
</evidence>
<keyword evidence="2 4" id="KW-0805">Transcription regulation</keyword>
<evidence type="ECO:0000259" key="6">
    <source>
        <dbReference type="Pfam" id="PF20772"/>
    </source>
</evidence>
<dbReference type="GO" id="GO:0003677">
    <property type="term" value="F:DNA binding"/>
    <property type="evidence" value="ECO:0007669"/>
    <property type="project" value="UniProtKB-UniRule"/>
</dbReference>
<gene>
    <name evidence="7" type="ORF">KC909_04210</name>
</gene>
<evidence type="ECO:0000256" key="1">
    <source>
        <dbReference type="ARBA" id="ARBA00008724"/>
    </source>
</evidence>
<keyword evidence="4 7" id="KW-0238">DNA-binding</keyword>
<sequence>MSGHSKWSKIKRAKGAKDAKKGALFTKLAKNISLAAKEGGADPDMNFTLRLAIDKAKVANMPSDNIDRAVAKGAGGDNGDEISRVSYEAYGPDGVGIIIDCQTDNTNRTVAEVRKLVEDSGGKIASQGSVSWKFAEKGLISVAPAKLVKAEKYGAEDTYEAIDKEEAQLELLEVEGVEDMSEISDEDDDGNTIELLELITDKVDFAKVLKDVEQKKFKIHSAELIKTASETITVDDKSKEKIENIVSNLEDHDDVDSVWTDMDS</sequence>